<proteinExistence type="predicted"/>
<dbReference type="Gene3D" id="1.10.340.70">
    <property type="match status" value="1"/>
</dbReference>
<dbReference type="AlphaFoldDB" id="A0A151RAD6"/>
<dbReference type="Gene3D" id="3.10.10.10">
    <property type="entry name" value="HIV Type 1 Reverse Transcriptase, subunit A, domain 1"/>
    <property type="match status" value="1"/>
</dbReference>
<keyword evidence="2" id="KW-0548">Nucleotidyltransferase</keyword>
<evidence type="ECO:0000256" key="3">
    <source>
        <dbReference type="ARBA" id="ARBA00022722"/>
    </source>
</evidence>
<dbReference type="InterPro" id="IPR000477">
    <property type="entry name" value="RT_dom"/>
</dbReference>
<evidence type="ECO:0000259" key="9">
    <source>
        <dbReference type="Pfam" id="PF17921"/>
    </source>
</evidence>
<feature type="domain" description="Reverse transcriptase" evidence="7">
    <location>
        <begin position="52"/>
        <end position="123"/>
    </location>
</feature>
<evidence type="ECO:0000256" key="1">
    <source>
        <dbReference type="ARBA" id="ARBA00022679"/>
    </source>
</evidence>
<keyword evidence="11" id="KW-1185">Reference proteome</keyword>
<feature type="non-terminal residue" evidence="10">
    <location>
        <position position="1"/>
    </location>
</feature>
<keyword evidence="6" id="KW-0695">RNA-directed DNA polymerase</keyword>
<evidence type="ECO:0000256" key="4">
    <source>
        <dbReference type="ARBA" id="ARBA00022759"/>
    </source>
</evidence>
<feature type="domain" description="Reverse transcriptase RNase H-like" evidence="8">
    <location>
        <begin position="163"/>
        <end position="198"/>
    </location>
</feature>
<accession>A0A151RAD6</accession>
<dbReference type="Pfam" id="PF00078">
    <property type="entry name" value="RVT_1"/>
    <property type="match status" value="1"/>
</dbReference>
<dbReference type="FunFam" id="1.10.340.70:FF:000001">
    <property type="entry name" value="Retrovirus-related Pol polyprotein from transposon gypsy-like Protein"/>
    <property type="match status" value="1"/>
</dbReference>
<dbReference type="PANTHER" id="PTHR35046:SF9">
    <property type="entry name" value="RNA-DIRECTED DNA POLYMERASE"/>
    <property type="match status" value="1"/>
</dbReference>
<evidence type="ECO:0000256" key="5">
    <source>
        <dbReference type="ARBA" id="ARBA00022801"/>
    </source>
</evidence>
<keyword evidence="3" id="KW-0540">Nuclease</keyword>
<dbReference type="CDD" id="cd01647">
    <property type="entry name" value="RT_LTR"/>
    <property type="match status" value="1"/>
</dbReference>
<evidence type="ECO:0000259" key="7">
    <source>
        <dbReference type="Pfam" id="PF00078"/>
    </source>
</evidence>
<dbReference type="SUPFAM" id="SSF56672">
    <property type="entry name" value="DNA/RNA polymerases"/>
    <property type="match status" value="2"/>
</dbReference>
<keyword evidence="1" id="KW-0808">Transferase</keyword>
<evidence type="ECO:0000313" key="10">
    <source>
        <dbReference type="EMBL" id="KYP39521.1"/>
    </source>
</evidence>
<sequence>LPQEVQTLLKKFEDLFPNPQETKEIETQVEDLLKKGWVQNSLSPCVVPILLVPKKDGKWRMCTDCRAINNITIKYRHPIPRLDDMLDELHGAIIFSKIDLKSGYHQIIIKEGDKWKTAFKTKRFVKDFSTLASPLNEFVKKDVPFIWGEAQEKAFHDLKEKLTDASGFGIGAMLLQGGHPIAYFSEKLHGATLSFQSTFIKCLQKPFDGFYLLKGYLFKMGRLCIPQGSIRKLFLKESHEGGLMGHFGVDKTLSLLKCKFYWPHMRVDVQRHCSKCISCLQAKSRVMPHGIYTPLPIANSPWVDISMDFLLGLPRTQRGLTSFYRRFVKDFSTLASPLNEFVKKDVPFIWGEAQEKAFHDLKEKLTHMTGPTKITKLTSIIKEKELPSIETTGQDIRRLKPQTS</sequence>
<dbReference type="PANTHER" id="PTHR35046">
    <property type="entry name" value="ZINC KNUCKLE (CCHC-TYPE) FAMILY PROTEIN"/>
    <property type="match status" value="1"/>
</dbReference>
<reference evidence="10" key="1">
    <citation type="journal article" date="2012" name="Nat. Biotechnol.">
        <title>Draft genome sequence of pigeonpea (Cajanus cajan), an orphan legume crop of resource-poor farmers.</title>
        <authorList>
            <person name="Varshney R.K."/>
            <person name="Chen W."/>
            <person name="Li Y."/>
            <person name="Bharti A.K."/>
            <person name="Saxena R.K."/>
            <person name="Schlueter J.A."/>
            <person name="Donoghue M.T."/>
            <person name="Azam S."/>
            <person name="Fan G."/>
            <person name="Whaley A.M."/>
            <person name="Farmer A.D."/>
            <person name="Sheridan J."/>
            <person name="Iwata A."/>
            <person name="Tuteja R."/>
            <person name="Penmetsa R.V."/>
            <person name="Wu W."/>
            <person name="Upadhyaya H.D."/>
            <person name="Yang S.P."/>
            <person name="Shah T."/>
            <person name="Saxena K.B."/>
            <person name="Michael T."/>
            <person name="McCombie W.R."/>
            <person name="Yang B."/>
            <person name="Zhang G."/>
            <person name="Yang H."/>
            <person name="Wang J."/>
            <person name="Spillane C."/>
            <person name="Cook D.R."/>
            <person name="May G.D."/>
            <person name="Xu X."/>
            <person name="Jackson S.A."/>
        </authorList>
    </citation>
    <scope>NUCLEOTIDE SEQUENCE [LARGE SCALE GENOMIC DNA]</scope>
</reference>
<evidence type="ECO:0000256" key="6">
    <source>
        <dbReference type="ARBA" id="ARBA00022918"/>
    </source>
</evidence>
<dbReference type="Proteomes" id="UP000075243">
    <property type="component" value="Unassembled WGS sequence"/>
</dbReference>
<dbReference type="InterPro" id="IPR043128">
    <property type="entry name" value="Rev_trsase/Diguanyl_cyclase"/>
</dbReference>
<dbReference type="EMBL" id="KQ483901">
    <property type="protein sequence ID" value="KYP39521.1"/>
    <property type="molecule type" value="Genomic_DNA"/>
</dbReference>
<gene>
    <name evidence="10" type="ORF">KK1_039175</name>
</gene>
<dbReference type="InterPro" id="IPR041588">
    <property type="entry name" value="Integrase_H2C2"/>
</dbReference>
<evidence type="ECO:0000313" key="11">
    <source>
        <dbReference type="Proteomes" id="UP000075243"/>
    </source>
</evidence>
<name>A0A151RAD6_CAJCA</name>
<feature type="domain" description="Integrase zinc-binding" evidence="9">
    <location>
        <begin position="229"/>
        <end position="285"/>
    </location>
</feature>
<dbReference type="Pfam" id="PF17917">
    <property type="entry name" value="RT_RNaseH"/>
    <property type="match status" value="1"/>
</dbReference>
<protein>
    <submittedName>
        <fullName evidence="10">Transposon Ty3-I Gag-Pol polyprotein</fullName>
    </submittedName>
</protein>
<dbReference type="InterPro" id="IPR041373">
    <property type="entry name" value="RT_RNaseH"/>
</dbReference>
<evidence type="ECO:0000259" key="8">
    <source>
        <dbReference type="Pfam" id="PF17917"/>
    </source>
</evidence>
<dbReference type="Gramene" id="C.cajan_38875.t">
    <property type="protein sequence ID" value="C.cajan_38875.t"/>
    <property type="gene ID" value="C.cajan_38875"/>
</dbReference>
<keyword evidence="5" id="KW-0378">Hydrolase</keyword>
<organism evidence="10 11">
    <name type="scientific">Cajanus cajan</name>
    <name type="common">Pigeon pea</name>
    <name type="synonym">Cajanus indicus</name>
    <dbReference type="NCBI Taxonomy" id="3821"/>
    <lineage>
        <taxon>Eukaryota</taxon>
        <taxon>Viridiplantae</taxon>
        <taxon>Streptophyta</taxon>
        <taxon>Embryophyta</taxon>
        <taxon>Tracheophyta</taxon>
        <taxon>Spermatophyta</taxon>
        <taxon>Magnoliopsida</taxon>
        <taxon>eudicotyledons</taxon>
        <taxon>Gunneridae</taxon>
        <taxon>Pentapetalae</taxon>
        <taxon>rosids</taxon>
        <taxon>fabids</taxon>
        <taxon>Fabales</taxon>
        <taxon>Fabaceae</taxon>
        <taxon>Papilionoideae</taxon>
        <taxon>50 kb inversion clade</taxon>
        <taxon>NPAAA clade</taxon>
        <taxon>indigoferoid/millettioid clade</taxon>
        <taxon>Phaseoleae</taxon>
        <taxon>Cajanus</taxon>
    </lineage>
</organism>
<keyword evidence="4" id="KW-0255">Endonuclease</keyword>
<evidence type="ECO:0000256" key="2">
    <source>
        <dbReference type="ARBA" id="ARBA00022695"/>
    </source>
</evidence>
<dbReference type="Gene3D" id="3.30.70.270">
    <property type="match status" value="2"/>
</dbReference>
<dbReference type="Pfam" id="PF17921">
    <property type="entry name" value="Integrase_H2C2"/>
    <property type="match status" value="1"/>
</dbReference>
<dbReference type="InterPro" id="IPR043502">
    <property type="entry name" value="DNA/RNA_pol_sf"/>
</dbReference>